<dbReference type="PATRIC" id="fig|314722.6.peg.1117"/>
<sequence>MPVHLVFCSCPDPDTAQRLAATLVGERLAACVSVLPPMRSVYRWQGAVEQAEEVLLLAKTPAERLPALVERLRALHPYELPEIVAVEAAAGLPAYLEWVADATRE</sequence>
<accession>A0A0E3Z0Q1</accession>
<dbReference type="InterPro" id="IPR004323">
    <property type="entry name" value="Ion_tolerance_CutA"/>
</dbReference>
<keyword evidence="3" id="KW-1185">Reference proteome</keyword>
<dbReference type="InterPro" id="IPR011322">
    <property type="entry name" value="N-reg_PII-like_a/b"/>
</dbReference>
<evidence type="ECO:0000256" key="1">
    <source>
        <dbReference type="ARBA" id="ARBA00010169"/>
    </source>
</evidence>
<dbReference type="AlphaFoldDB" id="A0A0E3Z0Q1"/>
<dbReference type="Pfam" id="PF03091">
    <property type="entry name" value="CutA1"/>
    <property type="match status" value="1"/>
</dbReference>
<dbReference type="eggNOG" id="COG1324">
    <property type="taxonomic scope" value="Bacteria"/>
</dbReference>
<comment type="similarity">
    <text evidence="1">Belongs to the CutA family.</text>
</comment>
<dbReference type="InterPro" id="IPR015867">
    <property type="entry name" value="N-reg_PII/ATP_PRibTrfase_C"/>
</dbReference>
<dbReference type="EMBL" id="CP011144">
    <property type="protein sequence ID" value="AKC86278.1"/>
    <property type="molecule type" value="Genomic_DNA"/>
</dbReference>
<dbReference type="PANTHER" id="PTHR23419">
    <property type="entry name" value="DIVALENT CATION TOLERANCE CUTA-RELATED"/>
    <property type="match status" value="1"/>
</dbReference>
<dbReference type="OrthoDB" id="37622at2"/>
<protein>
    <submittedName>
        <fullName evidence="2">Dihydroorotate dehydrogenase</fullName>
    </submittedName>
</protein>
<proteinExistence type="inferred from homology"/>
<reference evidence="2 3" key="1">
    <citation type="journal article" date="2015" name="Genome Announc.">
        <title>Complete Genome Sequence of Pseudoxanthomonas suwonensis Strain J1, a Cellulose-Degrading Bacterium Isolated from Leaf- and Wood-Enriched Soil.</title>
        <authorList>
            <person name="Hou L."/>
            <person name="Jiang J."/>
            <person name="Xu Z."/>
            <person name="Zhou Y."/>
            <person name="Leung F.C."/>
        </authorList>
    </citation>
    <scope>NUCLEOTIDE SEQUENCE [LARGE SCALE GENOMIC DNA]</scope>
    <source>
        <strain evidence="2 3">J1</strain>
    </source>
</reference>
<dbReference type="Gene3D" id="3.30.70.120">
    <property type="match status" value="1"/>
</dbReference>
<organism evidence="2 3">
    <name type="scientific">Pseudoxanthomonas suwonensis</name>
    <dbReference type="NCBI Taxonomy" id="314722"/>
    <lineage>
        <taxon>Bacteria</taxon>
        <taxon>Pseudomonadati</taxon>
        <taxon>Pseudomonadota</taxon>
        <taxon>Gammaproteobacteria</taxon>
        <taxon>Lysobacterales</taxon>
        <taxon>Lysobacteraceae</taxon>
        <taxon>Pseudoxanthomonas</taxon>
    </lineage>
</organism>
<evidence type="ECO:0000313" key="3">
    <source>
        <dbReference type="Proteomes" id="UP000033067"/>
    </source>
</evidence>
<name>A0A0E3Z0Q1_9GAMM</name>
<dbReference type="KEGG" id="psuw:WQ53_05305"/>
<dbReference type="Proteomes" id="UP000033067">
    <property type="component" value="Chromosome"/>
</dbReference>
<dbReference type="PANTHER" id="PTHR23419:SF8">
    <property type="entry name" value="FI09726P"/>
    <property type="match status" value="1"/>
</dbReference>
<dbReference type="SUPFAM" id="SSF54913">
    <property type="entry name" value="GlnB-like"/>
    <property type="match status" value="1"/>
</dbReference>
<dbReference type="GO" id="GO:0010038">
    <property type="term" value="P:response to metal ion"/>
    <property type="evidence" value="ECO:0007669"/>
    <property type="project" value="InterPro"/>
</dbReference>
<evidence type="ECO:0000313" key="2">
    <source>
        <dbReference type="EMBL" id="AKC86278.1"/>
    </source>
</evidence>
<gene>
    <name evidence="2" type="ORF">WQ53_05305</name>
</gene>
<dbReference type="RefSeq" id="WP_052631103.1">
    <property type="nucleotide sequence ID" value="NZ_CP011144.1"/>
</dbReference>
<dbReference type="GO" id="GO:0005507">
    <property type="term" value="F:copper ion binding"/>
    <property type="evidence" value="ECO:0007669"/>
    <property type="project" value="TreeGrafter"/>
</dbReference>